<dbReference type="Proteomes" id="UP000319792">
    <property type="component" value="Unassembled WGS sequence"/>
</dbReference>
<dbReference type="InterPro" id="IPR052030">
    <property type="entry name" value="Peptidase_M20/M20A_hydrolases"/>
</dbReference>
<evidence type="ECO:0000256" key="1">
    <source>
        <dbReference type="PIRNR" id="PIRNR037226"/>
    </source>
</evidence>
<dbReference type="NCBIfam" id="TIGR01891">
    <property type="entry name" value="amidohydrolases"/>
    <property type="match status" value="1"/>
</dbReference>
<dbReference type="PANTHER" id="PTHR30575:SF0">
    <property type="entry name" value="XAA-ARG DIPEPTIDASE"/>
    <property type="match status" value="1"/>
</dbReference>
<comment type="caution">
    <text evidence="3">The sequence shown here is derived from an EMBL/GenBank/DDBJ whole genome shotgun (WGS) entry which is preliminary data.</text>
</comment>
<dbReference type="SUPFAM" id="SSF53187">
    <property type="entry name" value="Zn-dependent exopeptidases"/>
    <property type="match status" value="1"/>
</dbReference>
<dbReference type="SUPFAM" id="SSF55031">
    <property type="entry name" value="Bacterial exopeptidase dimerisation domain"/>
    <property type="match status" value="1"/>
</dbReference>
<dbReference type="GO" id="GO:0005737">
    <property type="term" value="C:cytoplasm"/>
    <property type="evidence" value="ECO:0007669"/>
    <property type="project" value="TreeGrafter"/>
</dbReference>
<evidence type="ECO:0000259" key="2">
    <source>
        <dbReference type="Pfam" id="PF07687"/>
    </source>
</evidence>
<dbReference type="Pfam" id="PF07687">
    <property type="entry name" value="M20_dimer"/>
    <property type="match status" value="1"/>
</dbReference>
<organism evidence="3 4">
    <name type="scientific">Tsukamurella sputi</name>
    <dbReference type="NCBI Taxonomy" id="2591848"/>
    <lineage>
        <taxon>Bacteria</taxon>
        <taxon>Bacillati</taxon>
        <taxon>Actinomycetota</taxon>
        <taxon>Actinomycetes</taxon>
        <taxon>Mycobacteriales</taxon>
        <taxon>Tsukamurellaceae</taxon>
        <taxon>Tsukamurella</taxon>
    </lineage>
</organism>
<dbReference type="GO" id="GO:0071713">
    <property type="term" value="F:para-aminobenzoyl-glutamate hydrolase activity"/>
    <property type="evidence" value="ECO:0007669"/>
    <property type="project" value="TreeGrafter"/>
</dbReference>
<reference evidence="3 4" key="1">
    <citation type="submission" date="2019-08" db="EMBL/GenBank/DDBJ databases">
        <title>Tsukamurella conjunctivitidis sp. nov., Tsukamurella assacharolytica sp. nov. and Tsukamurella sputae sp. nov. isolated from patients with conjunctivitis, bacteraemia (lymphoma) and respiratory infection (sputum) in Hong Kong.</title>
        <authorList>
            <person name="Fok K.M.N."/>
            <person name="Fong J.Y.H."/>
        </authorList>
    </citation>
    <scope>NUCLEOTIDE SEQUENCE [LARGE SCALE GENOMIC DNA]</scope>
    <source>
        <strain evidence="3 4">HKU70</strain>
    </source>
</reference>
<dbReference type="EMBL" id="VIGV01000001">
    <property type="protein sequence ID" value="TWS25734.1"/>
    <property type="molecule type" value="Genomic_DNA"/>
</dbReference>
<dbReference type="RefSeq" id="WP_146430035.1">
    <property type="nucleotide sequence ID" value="NZ_VIGV01000001.1"/>
</dbReference>
<dbReference type="InterPro" id="IPR011650">
    <property type="entry name" value="Peptidase_M20_dimer"/>
</dbReference>
<accession>A0A5C5RSM7</accession>
<name>A0A5C5RSM7_9ACTN</name>
<dbReference type="Gene3D" id="3.40.630.10">
    <property type="entry name" value="Zn peptidases"/>
    <property type="match status" value="1"/>
</dbReference>
<dbReference type="InterPro" id="IPR002933">
    <property type="entry name" value="Peptidase_M20"/>
</dbReference>
<comment type="similarity">
    <text evidence="1">Belongs to the peptidase M20A family.</text>
</comment>
<dbReference type="Gene3D" id="3.30.70.360">
    <property type="match status" value="1"/>
</dbReference>
<dbReference type="InterPro" id="IPR017144">
    <property type="entry name" value="Xaa-Arg_dipeptidase"/>
</dbReference>
<dbReference type="GO" id="GO:0016805">
    <property type="term" value="F:dipeptidase activity"/>
    <property type="evidence" value="ECO:0007669"/>
    <property type="project" value="InterPro"/>
</dbReference>
<feature type="domain" description="Peptidase M20 dimerisation" evidence="2">
    <location>
        <begin position="178"/>
        <end position="267"/>
    </location>
</feature>
<gene>
    <name evidence="3" type="ORF">FK268_00165</name>
</gene>
<dbReference type="PIRSF" id="PIRSF037226">
    <property type="entry name" value="Amidohydrolase_ACY1L2_prd"/>
    <property type="match status" value="1"/>
</dbReference>
<dbReference type="InterPro" id="IPR017439">
    <property type="entry name" value="Amidohydrolase"/>
</dbReference>
<dbReference type="OrthoDB" id="9781032at2"/>
<evidence type="ECO:0000313" key="4">
    <source>
        <dbReference type="Proteomes" id="UP000319792"/>
    </source>
</evidence>
<proteinExistence type="inferred from homology"/>
<evidence type="ECO:0000313" key="3">
    <source>
        <dbReference type="EMBL" id="TWS25734.1"/>
    </source>
</evidence>
<protein>
    <recommendedName>
        <fullName evidence="1">Peptidase M20 domain-containing protein 2</fullName>
    </recommendedName>
</protein>
<dbReference type="InterPro" id="IPR036264">
    <property type="entry name" value="Bact_exopeptidase_dim_dom"/>
</dbReference>
<dbReference type="PANTHER" id="PTHR30575">
    <property type="entry name" value="PEPTIDASE M20"/>
    <property type="match status" value="1"/>
</dbReference>
<dbReference type="GO" id="GO:0046657">
    <property type="term" value="P:folic acid catabolic process"/>
    <property type="evidence" value="ECO:0007669"/>
    <property type="project" value="TreeGrafter"/>
</dbReference>
<dbReference type="Pfam" id="PF01546">
    <property type="entry name" value="Peptidase_M20"/>
    <property type="match status" value="1"/>
</dbReference>
<sequence>MTITTGADLRAAAADTVAAERSTLIDLSHDLHDHPELSFEETRSAGVLADLFEGRGFAVERGAYGIETAFTAVVGTGPVNAVLCAEYDALPGLGHACGHNVIAAITTGAALALAPLTDALDITLTVLGTPAEEHGGGKVELLRAGAFESATLSAMVHPINGDTEVPAEAVTMQCVDRFDVVFRGRAAHAAAAPGEAINAESAAVLAQTAVALLRQHVPDGMRLSVVSNAAGRVTNIVPAEAVLSAEVRSADLEQMLDVKRRMLACFEGAAIATGCGWEQRRAEPRYLSITPDLPLAKAWNANITALGRTIAPPAHGQGGSTDMGNVSRVVPSIHPIITIPDAAGPPHTIEFAAGARTPSADAAVLDAATALAQTVVDAATDTGTRAELLRRQAARTPGSTMIDQNAD</sequence>
<keyword evidence="4" id="KW-1185">Reference proteome</keyword>
<dbReference type="AlphaFoldDB" id="A0A5C5RSM7"/>